<evidence type="ECO:0000313" key="2">
    <source>
        <dbReference type="Proteomes" id="UP000189337"/>
    </source>
</evidence>
<dbReference type="Proteomes" id="UP000189337">
    <property type="component" value="Unassembled WGS sequence"/>
</dbReference>
<accession>A0AB73LPD3</accession>
<organism evidence="1 2">
    <name type="scientific">Leptospira santarosai</name>
    <dbReference type="NCBI Taxonomy" id="28183"/>
    <lineage>
        <taxon>Bacteria</taxon>
        <taxon>Pseudomonadati</taxon>
        <taxon>Spirochaetota</taxon>
        <taxon>Spirochaetia</taxon>
        <taxon>Leptospirales</taxon>
        <taxon>Leptospiraceae</taxon>
        <taxon>Leptospira</taxon>
    </lineage>
</organism>
<name>A0AB73LPD3_9LEPT</name>
<reference evidence="1 2" key="1">
    <citation type="submission" date="2017-01" db="EMBL/GenBank/DDBJ databases">
        <title>Comparative genomic analysis of Brazilian Leptospira santarosai.</title>
        <authorList>
            <person name="Moreno L.Z."/>
            <person name="Miraglia F."/>
            <person name="Kremer F.S."/>
            <person name="Eslabao M.R."/>
            <person name="Lilenbaum W."/>
            <person name="Dellagostin O.A."/>
            <person name="Moreno A.M."/>
        </authorList>
    </citation>
    <scope>NUCLEOTIDE SEQUENCE [LARGE SCALE GENOMIC DNA]</scope>
    <source>
        <strain evidence="1 2">M52/8-19</strain>
    </source>
</reference>
<dbReference type="EMBL" id="MTSU01000002">
    <property type="protein sequence ID" value="ONF94318.1"/>
    <property type="molecule type" value="Genomic_DNA"/>
</dbReference>
<dbReference type="AlphaFoldDB" id="A0AB73LPD3"/>
<comment type="caution">
    <text evidence="1">The sequence shown here is derived from an EMBL/GenBank/DDBJ whole genome shotgun (WGS) entry which is preliminary data.</text>
</comment>
<protein>
    <submittedName>
        <fullName evidence="1">Uncharacterized protein</fullName>
    </submittedName>
</protein>
<proteinExistence type="predicted"/>
<evidence type="ECO:0000313" key="1">
    <source>
        <dbReference type="EMBL" id="ONF94318.1"/>
    </source>
</evidence>
<sequence>MAILNFLELRSKSRTQSPGYGLKSFSRGYLKNTLSLLKMSIPVILRYFEIISRKFSQCNGPECFCV</sequence>
<gene>
    <name evidence="1" type="ORF">BWD14_03350</name>
</gene>